<accession>A0A6G3ZV93</accession>
<name>A0A6G3ZV93_9BACL</name>
<dbReference type="AlphaFoldDB" id="A0A6G3ZV93"/>
<gene>
    <name evidence="1" type="ORF">GK047_04810</name>
</gene>
<organism evidence="1">
    <name type="scientific">Paenibacillus sp. SYP-B3998</name>
    <dbReference type="NCBI Taxonomy" id="2678564"/>
    <lineage>
        <taxon>Bacteria</taxon>
        <taxon>Bacillati</taxon>
        <taxon>Bacillota</taxon>
        <taxon>Bacilli</taxon>
        <taxon>Bacillales</taxon>
        <taxon>Paenibacillaceae</taxon>
        <taxon>Paenibacillus</taxon>
    </lineage>
</organism>
<dbReference type="EMBL" id="JAAIKC010000001">
    <property type="protein sequence ID" value="NEW05337.1"/>
    <property type="molecule type" value="Genomic_DNA"/>
</dbReference>
<dbReference type="Gene3D" id="3.40.630.30">
    <property type="match status" value="1"/>
</dbReference>
<sequence>MAQQSPQESMHALNFEGLKKPKITFWSVWEQDELVGGGTLKELDDQHGVKNDVFMEYGILKGIEKFLKPSHSYIKIKLLDYLIIKT</sequence>
<comment type="caution">
    <text evidence="1">The sequence shown here is derived from an EMBL/GenBank/DDBJ whole genome shotgun (WGS) entry which is preliminary data.</text>
</comment>
<protein>
    <submittedName>
        <fullName evidence="1">Uncharacterized protein</fullName>
    </submittedName>
</protein>
<proteinExistence type="predicted"/>
<evidence type="ECO:0000313" key="1">
    <source>
        <dbReference type="EMBL" id="NEW05337.1"/>
    </source>
</evidence>
<reference evidence="1" key="1">
    <citation type="submission" date="2020-02" db="EMBL/GenBank/DDBJ databases">
        <authorList>
            <person name="Shen X.-R."/>
            <person name="Zhang Y.-X."/>
        </authorList>
    </citation>
    <scope>NUCLEOTIDE SEQUENCE</scope>
    <source>
        <strain evidence="1">SYP-B3998</strain>
    </source>
</reference>
<dbReference type="RefSeq" id="WP_163941918.1">
    <property type="nucleotide sequence ID" value="NZ_JAAIKC010000001.1"/>
</dbReference>